<proteinExistence type="inferred from homology"/>
<dbReference type="RefSeq" id="WP_343767251.1">
    <property type="nucleotide sequence ID" value="NZ_BAAACF010000001.1"/>
</dbReference>
<dbReference type="PROSITE" id="PS51257">
    <property type="entry name" value="PROKAR_LIPOPROTEIN"/>
    <property type="match status" value="1"/>
</dbReference>
<dbReference type="PANTHER" id="PTHR30535:SF34">
    <property type="entry name" value="MOLYBDATE-BINDING PROTEIN MOLA"/>
    <property type="match status" value="1"/>
</dbReference>
<dbReference type="InterPro" id="IPR050902">
    <property type="entry name" value="ABC_Transporter_SBP"/>
</dbReference>
<organism evidence="4 5">
    <name type="scientific">Clostridium malenominatum</name>
    <dbReference type="NCBI Taxonomy" id="1539"/>
    <lineage>
        <taxon>Bacteria</taxon>
        <taxon>Bacillati</taxon>
        <taxon>Bacillota</taxon>
        <taxon>Clostridia</taxon>
        <taxon>Eubacteriales</taxon>
        <taxon>Clostridiaceae</taxon>
        <taxon>Clostridium</taxon>
    </lineage>
</organism>
<dbReference type="PANTHER" id="PTHR30535">
    <property type="entry name" value="VITAMIN B12-BINDING PROTEIN"/>
    <property type="match status" value="1"/>
</dbReference>
<accession>A0ABP3TY05</accession>
<evidence type="ECO:0000259" key="3">
    <source>
        <dbReference type="PROSITE" id="PS50983"/>
    </source>
</evidence>
<protein>
    <recommendedName>
        <fullName evidence="3">Fe/B12 periplasmic-binding domain-containing protein</fullName>
    </recommendedName>
</protein>
<dbReference type="PROSITE" id="PS50983">
    <property type="entry name" value="FE_B12_PBP"/>
    <property type="match status" value="1"/>
</dbReference>
<dbReference type="Proteomes" id="UP001500339">
    <property type="component" value="Unassembled WGS sequence"/>
</dbReference>
<dbReference type="Pfam" id="PF01497">
    <property type="entry name" value="Peripla_BP_2"/>
    <property type="match status" value="1"/>
</dbReference>
<dbReference type="EMBL" id="BAAACF010000001">
    <property type="protein sequence ID" value="GAA0720435.1"/>
    <property type="molecule type" value="Genomic_DNA"/>
</dbReference>
<reference evidence="5" key="1">
    <citation type="journal article" date="2019" name="Int. J. Syst. Evol. Microbiol.">
        <title>The Global Catalogue of Microorganisms (GCM) 10K type strain sequencing project: providing services to taxonomists for standard genome sequencing and annotation.</title>
        <authorList>
            <consortium name="The Broad Institute Genomics Platform"/>
            <consortium name="The Broad Institute Genome Sequencing Center for Infectious Disease"/>
            <person name="Wu L."/>
            <person name="Ma J."/>
        </authorList>
    </citation>
    <scope>NUCLEOTIDE SEQUENCE [LARGE SCALE GENOMIC DNA]</scope>
    <source>
        <strain evidence="5">JCM 1405</strain>
    </source>
</reference>
<sequence length="388" mass="43404">MNMLKIRKIISTVVLGVVMFTFVGCSAKTNTAPKSDSKGVKEESTVKNKDNKIKYATKFNVEYLDNDVKVVTDGADKKLLLVPKGGKKPEGYDNIPVINTPINNVLLCSSMQTSLIRPLDVFNSVGAVTTYDVDKGHIDEINDRMKSGSITYVGKNTALDYELIKSKKPEVAFIISTDVAKLGAKFEELGIPYVVESSSLENHPLGRMEWIKFMSLFYNKEGEADKHLEKAEDTVKRVSEKVKGKDKPMVTAGVIHDGKFSVRVGGSYQSKMYDIAGGDYTFKDFEINKTGAASITNEEFYAKSTNADIYVFEGMGKTRPETISEFVKQAPIIENMKSIKSGELWSSQPWWSQSVDKLDEIIEDLAAIFYPEEFKGHEVRHYFKVANR</sequence>
<comment type="similarity">
    <text evidence="1">Belongs to the bacterial solute-binding protein 8 family.</text>
</comment>
<feature type="signal peptide" evidence="2">
    <location>
        <begin position="1"/>
        <end position="27"/>
    </location>
</feature>
<gene>
    <name evidence="4" type="ORF">GCM10008905_09610</name>
</gene>
<dbReference type="SUPFAM" id="SSF53807">
    <property type="entry name" value="Helical backbone' metal receptor"/>
    <property type="match status" value="1"/>
</dbReference>
<name>A0ABP3TY05_9CLOT</name>
<dbReference type="InterPro" id="IPR002491">
    <property type="entry name" value="ABC_transptr_periplasmic_BD"/>
</dbReference>
<dbReference type="Gene3D" id="3.40.50.1980">
    <property type="entry name" value="Nitrogenase molybdenum iron protein domain"/>
    <property type="match status" value="2"/>
</dbReference>
<evidence type="ECO:0000313" key="5">
    <source>
        <dbReference type="Proteomes" id="UP001500339"/>
    </source>
</evidence>
<keyword evidence="5" id="KW-1185">Reference proteome</keyword>
<keyword evidence="2" id="KW-0732">Signal</keyword>
<feature type="chain" id="PRO_5045627468" description="Fe/B12 periplasmic-binding domain-containing protein" evidence="2">
    <location>
        <begin position="28"/>
        <end position="388"/>
    </location>
</feature>
<evidence type="ECO:0000256" key="2">
    <source>
        <dbReference type="SAM" id="SignalP"/>
    </source>
</evidence>
<comment type="caution">
    <text evidence="4">The sequence shown here is derived from an EMBL/GenBank/DDBJ whole genome shotgun (WGS) entry which is preliminary data.</text>
</comment>
<evidence type="ECO:0000256" key="1">
    <source>
        <dbReference type="ARBA" id="ARBA00008814"/>
    </source>
</evidence>
<evidence type="ECO:0000313" key="4">
    <source>
        <dbReference type="EMBL" id="GAA0720435.1"/>
    </source>
</evidence>
<feature type="domain" description="Fe/B12 periplasmic-binding" evidence="3">
    <location>
        <begin position="104"/>
        <end position="373"/>
    </location>
</feature>